<evidence type="ECO:0000313" key="2">
    <source>
        <dbReference type="EMBL" id="KAL2528220.1"/>
    </source>
</evidence>
<gene>
    <name evidence="2" type="ORF">Fot_20821</name>
</gene>
<proteinExistence type="predicted"/>
<accession>A0ABD1UT30</accession>
<comment type="caution">
    <text evidence="2">The sequence shown here is derived from an EMBL/GenBank/DDBJ whole genome shotgun (WGS) entry which is preliminary data.</text>
</comment>
<evidence type="ECO:0000313" key="3">
    <source>
        <dbReference type="Proteomes" id="UP001604277"/>
    </source>
</evidence>
<dbReference type="EMBL" id="JBFOLJ010000006">
    <property type="protein sequence ID" value="KAL2528220.1"/>
    <property type="molecule type" value="Genomic_DNA"/>
</dbReference>
<feature type="compositionally biased region" description="Low complexity" evidence="1">
    <location>
        <begin position="77"/>
        <end position="90"/>
    </location>
</feature>
<evidence type="ECO:0000256" key="1">
    <source>
        <dbReference type="SAM" id="MobiDB-lite"/>
    </source>
</evidence>
<reference evidence="3" key="1">
    <citation type="submission" date="2024-07" db="EMBL/GenBank/DDBJ databases">
        <title>Two chromosome-level genome assemblies of Korean endemic species Abeliophyllum distichum and Forsythia ovata (Oleaceae).</title>
        <authorList>
            <person name="Jang H."/>
        </authorList>
    </citation>
    <scope>NUCLEOTIDE SEQUENCE [LARGE SCALE GENOMIC DNA]</scope>
</reference>
<organism evidence="2 3">
    <name type="scientific">Forsythia ovata</name>
    <dbReference type="NCBI Taxonomy" id="205694"/>
    <lineage>
        <taxon>Eukaryota</taxon>
        <taxon>Viridiplantae</taxon>
        <taxon>Streptophyta</taxon>
        <taxon>Embryophyta</taxon>
        <taxon>Tracheophyta</taxon>
        <taxon>Spermatophyta</taxon>
        <taxon>Magnoliopsida</taxon>
        <taxon>eudicotyledons</taxon>
        <taxon>Gunneridae</taxon>
        <taxon>Pentapetalae</taxon>
        <taxon>asterids</taxon>
        <taxon>lamiids</taxon>
        <taxon>Lamiales</taxon>
        <taxon>Oleaceae</taxon>
        <taxon>Forsythieae</taxon>
        <taxon>Forsythia</taxon>
    </lineage>
</organism>
<keyword evidence="3" id="KW-1185">Reference proteome</keyword>
<feature type="region of interest" description="Disordered" evidence="1">
    <location>
        <begin position="59"/>
        <end position="92"/>
    </location>
</feature>
<name>A0ABD1UT30_9LAMI</name>
<protein>
    <submittedName>
        <fullName evidence="2">Uncharacterized protein</fullName>
    </submittedName>
</protein>
<dbReference type="Proteomes" id="UP001604277">
    <property type="component" value="Unassembled WGS sequence"/>
</dbReference>
<dbReference type="AlphaFoldDB" id="A0ABD1UT30"/>
<sequence>MENTIRSAMMAWRHGKYILLSHHSGDSDLDEIEGNAPGKIVVMAEPVKATLEETVDLQKQKEESLTQQKVKGVAGPSGVVESSSDGESISPRTHMVNLGLAPEEMDRVEGWVEHARELSGEREDPKADLEYWACNQYPSELNLSDFTKLRDHYRMPKGHVVIMCFRLWDEVAPPSLLQGHP</sequence>